<dbReference type="InterPro" id="IPR050888">
    <property type="entry name" value="ZnF_C2H2-type_TF"/>
</dbReference>
<evidence type="ECO:0000256" key="6">
    <source>
        <dbReference type="ARBA" id="ARBA00023242"/>
    </source>
</evidence>
<evidence type="ECO:0000256" key="4">
    <source>
        <dbReference type="ARBA" id="ARBA00022771"/>
    </source>
</evidence>
<name>A0A8X6IAV8_NEPPI</name>
<evidence type="ECO:0000256" key="8">
    <source>
        <dbReference type="SAM" id="MobiDB-lite"/>
    </source>
</evidence>
<dbReference type="Proteomes" id="UP000887013">
    <property type="component" value="Unassembled WGS sequence"/>
</dbReference>
<gene>
    <name evidence="10" type="ORF">NPIL_6031</name>
</gene>
<evidence type="ECO:0000259" key="9">
    <source>
        <dbReference type="PROSITE" id="PS50157"/>
    </source>
</evidence>
<proteinExistence type="predicted"/>
<evidence type="ECO:0000256" key="5">
    <source>
        <dbReference type="ARBA" id="ARBA00022833"/>
    </source>
</evidence>
<sequence length="986" mass="109117">MSNPDLPKLSSLSGTRTTDCNGKTKSATPVALRTRLCSQLSYDSAAQIGQCKLCPASFSSPTRLRVHLLKHKPNAKRKKALMDLDILFGLPKSMTGNSNSTSQSQSNPPLPIMDTPILISQSQPHPISLFPEDEFRSSQLVVQDVLLSLISSVTSIIDRTENLTHKLSPSNSPCSSQKPSLPLPNTSAPLLTSTPAVVAQVVESPSISPVLRTSGSENDCPTPMQLSLHSTELLPAAFPTPLDAKACSPPSTNSLSDKSKDVIGSPTVKDTSPNDDLKNSILVSDLALSSSDQSDKSTDILDLILSQSSPRLDNEDECQSDHSAPVIPDNSVQNNSQLSPGVGIIQPNSSQNNQPIKNTSYLDALKLNFCKICNLYVTDNLEKHINSHSASKGRTKSRAAIKKLRSTSVINKTTDTPSTSSRTEIENTFRERFPELAVFNKSSSSSENSSPDQDFLLSWLKIPPTGPPTITSFPKREYSLVVKKGLFRCEFCEKAFITKQGVDSHYESVHGVKKKRITAKLFPQGRQEICHFCCHSPQGSQTLADHYRLIHNLEVHSDRTTTSTNTIKISPSNFVCNQPKQRNVSQDFSTVTITPSSNQQVDNSAITTNAEIHPLPDASSEDSSSRICSECGFVAHKMSGLKLHYFRVHHIKKFQKKKTSPPDPEVIDILPNSLDSLNGDSSIVEKPAMHVLPSEQNVSIEDKPSEQPEISKKIKKHVTFKQQNKIFFNQSFNSSSQSDFQPNYREFHNSKFHNNNSITSHTNSNFDSPEASNSLSTSDRHDHPQYPYVSFQNNILKYCFPVPLKINCPMPNCTSSFGTKAWFLTNSSIKKHLNIFHKSPASSVEFSCFFCKKKIKKNPSQHPCLKGTLVIPKKPTVNDSEWTCPICKVFSTDSRLGQQNHLASHKREQIRKDATPLIIPETNVAKKIKKRRKIEKLFQNKEPDSVSSLNGEDEDSGPKSTSPAFLCSLLFLSPWMPWVEVISQML</sequence>
<keyword evidence="6" id="KW-0539">Nucleus</keyword>
<feature type="compositionally biased region" description="Low complexity" evidence="8">
    <location>
        <begin position="753"/>
        <end position="765"/>
    </location>
</feature>
<dbReference type="InterPro" id="IPR013087">
    <property type="entry name" value="Znf_C2H2_type"/>
</dbReference>
<dbReference type="PANTHER" id="PTHR24406">
    <property type="entry name" value="TRANSCRIPTIONAL REPRESSOR CTCFL-RELATED"/>
    <property type="match status" value="1"/>
</dbReference>
<evidence type="ECO:0000256" key="3">
    <source>
        <dbReference type="ARBA" id="ARBA00022737"/>
    </source>
</evidence>
<evidence type="ECO:0000313" key="10">
    <source>
        <dbReference type="EMBL" id="GFS35208.1"/>
    </source>
</evidence>
<dbReference type="PROSITE" id="PS00028">
    <property type="entry name" value="ZINC_FINGER_C2H2_1"/>
    <property type="match status" value="2"/>
</dbReference>
<dbReference type="AlphaFoldDB" id="A0A8X6IAV8"/>
<evidence type="ECO:0000256" key="7">
    <source>
        <dbReference type="PROSITE-ProRule" id="PRU00042"/>
    </source>
</evidence>
<feature type="region of interest" description="Disordered" evidence="8">
    <location>
        <begin position="311"/>
        <end position="354"/>
    </location>
</feature>
<feature type="compositionally biased region" description="Polar residues" evidence="8">
    <location>
        <begin position="10"/>
        <end position="25"/>
    </location>
</feature>
<dbReference type="GO" id="GO:0005634">
    <property type="term" value="C:nucleus"/>
    <property type="evidence" value="ECO:0007669"/>
    <property type="project" value="UniProtKB-SubCell"/>
</dbReference>
<feature type="region of interest" description="Disordered" evidence="8">
    <location>
        <begin position="1"/>
        <end position="25"/>
    </location>
</feature>
<dbReference type="SMART" id="SM00355">
    <property type="entry name" value="ZnF_C2H2"/>
    <property type="match status" value="7"/>
</dbReference>
<evidence type="ECO:0000256" key="1">
    <source>
        <dbReference type="ARBA" id="ARBA00004123"/>
    </source>
</evidence>
<evidence type="ECO:0000256" key="2">
    <source>
        <dbReference type="ARBA" id="ARBA00022723"/>
    </source>
</evidence>
<keyword evidence="5" id="KW-0862">Zinc</keyword>
<organism evidence="10 11">
    <name type="scientific">Nephila pilipes</name>
    <name type="common">Giant wood spider</name>
    <name type="synonym">Nephila maculata</name>
    <dbReference type="NCBI Taxonomy" id="299642"/>
    <lineage>
        <taxon>Eukaryota</taxon>
        <taxon>Metazoa</taxon>
        <taxon>Ecdysozoa</taxon>
        <taxon>Arthropoda</taxon>
        <taxon>Chelicerata</taxon>
        <taxon>Arachnida</taxon>
        <taxon>Araneae</taxon>
        <taxon>Araneomorphae</taxon>
        <taxon>Entelegynae</taxon>
        <taxon>Araneoidea</taxon>
        <taxon>Nephilidae</taxon>
        <taxon>Nephila</taxon>
    </lineage>
</organism>
<dbReference type="EMBL" id="BMAW01088546">
    <property type="protein sequence ID" value="GFS35208.1"/>
    <property type="molecule type" value="Genomic_DNA"/>
</dbReference>
<feature type="domain" description="C2H2-type" evidence="9">
    <location>
        <begin position="487"/>
        <end position="515"/>
    </location>
</feature>
<dbReference type="PROSITE" id="PS50157">
    <property type="entry name" value="ZINC_FINGER_C2H2_2"/>
    <property type="match status" value="1"/>
</dbReference>
<evidence type="ECO:0000313" key="11">
    <source>
        <dbReference type="Proteomes" id="UP000887013"/>
    </source>
</evidence>
<comment type="caution">
    <text evidence="10">The sequence shown here is derived from an EMBL/GenBank/DDBJ whole genome shotgun (WGS) entry which is preliminary data.</text>
</comment>
<keyword evidence="3" id="KW-0677">Repeat</keyword>
<keyword evidence="4 7" id="KW-0863">Zinc-finger</keyword>
<feature type="compositionally biased region" description="Polar residues" evidence="8">
    <location>
        <begin position="766"/>
        <end position="777"/>
    </location>
</feature>
<dbReference type="GO" id="GO:0008270">
    <property type="term" value="F:zinc ion binding"/>
    <property type="evidence" value="ECO:0007669"/>
    <property type="project" value="UniProtKB-KW"/>
</dbReference>
<comment type="subcellular location">
    <subcellularLocation>
        <location evidence="1">Nucleus</location>
    </subcellularLocation>
</comment>
<feature type="region of interest" description="Disordered" evidence="8">
    <location>
        <begin position="751"/>
        <end position="780"/>
    </location>
</feature>
<feature type="region of interest" description="Disordered" evidence="8">
    <location>
        <begin position="165"/>
        <end position="185"/>
    </location>
</feature>
<keyword evidence="11" id="KW-1185">Reference proteome</keyword>
<accession>A0A8X6IAV8</accession>
<protein>
    <recommendedName>
        <fullName evidence="9">C2H2-type domain-containing protein</fullName>
    </recommendedName>
</protein>
<reference evidence="10" key="1">
    <citation type="submission" date="2020-08" db="EMBL/GenBank/DDBJ databases">
        <title>Multicomponent nature underlies the extraordinary mechanical properties of spider dragline silk.</title>
        <authorList>
            <person name="Kono N."/>
            <person name="Nakamura H."/>
            <person name="Mori M."/>
            <person name="Yoshida Y."/>
            <person name="Ohtoshi R."/>
            <person name="Malay A.D."/>
            <person name="Moran D.A.P."/>
            <person name="Tomita M."/>
            <person name="Numata K."/>
            <person name="Arakawa K."/>
        </authorList>
    </citation>
    <scope>NUCLEOTIDE SEQUENCE</scope>
</reference>
<feature type="compositionally biased region" description="Polar residues" evidence="8">
    <location>
        <begin position="330"/>
        <end position="339"/>
    </location>
</feature>
<keyword evidence="2" id="KW-0479">Metal-binding</keyword>
<feature type="region of interest" description="Disordered" evidence="8">
    <location>
        <begin position="241"/>
        <end position="276"/>
    </location>
</feature>